<evidence type="ECO:0000313" key="1">
    <source>
        <dbReference type="EMBL" id="RRT69240.1"/>
    </source>
</evidence>
<organism evidence="1 2">
    <name type="scientific">Ensete ventricosum</name>
    <name type="common">Abyssinian banana</name>
    <name type="synonym">Musa ensete</name>
    <dbReference type="NCBI Taxonomy" id="4639"/>
    <lineage>
        <taxon>Eukaryota</taxon>
        <taxon>Viridiplantae</taxon>
        <taxon>Streptophyta</taxon>
        <taxon>Embryophyta</taxon>
        <taxon>Tracheophyta</taxon>
        <taxon>Spermatophyta</taxon>
        <taxon>Magnoliopsida</taxon>
        <taxon>Liliopsida</taxon>
        <taxon>Zingiberales</taxon>
        <taxon>Musaceae</taxon>
        <taxon>Ensete</taxon>
    </lineage>
</organism>
<name>A0A426ZZ44_ENSVE</name>
<proteinExistence type="predicted"/>
<sequence length="122" mass="14068">MRETPKFDLHPVSFGITDSMPVLLLEELCLLAIISSRAKVVNREDFGQRGPLLEEEELVPADKEVEFLEIKYRCRGKSGLNDPCLQHLLDNPLSFDLMKMWISIWPNMGGWFLLQDQHTKVV</sequence>
<dbReference type="AlphaFoldDB" id="A0A426ZZ44"/>
<reference evidence="1 2" key="1">
    <citation type="journal article" date="2014" name="Agronomy (Basel)">
        <title>A Draft Genome Sequence for Ensete ventricosum, the Drought-Tolerant Tree Against Hunger.</title>
        <authorList>
            <person name="Harrison J."/>
            <person name="Moore K.A."/>
            <person name="Paszkiewicz K."/>
            <person name="Jones T."/>
            <person name="Grant M."/>
            <person name="Ambacheew D."/>
            <person name="Muzemil S."/>
            <person name="Studholme D.J."/>
        </authorList>
    </citation>
    <scope>NUCLEOTIDE SEQUENCE [LARGE SCALE GENOMIC DNA]</scope>
</reference>
<comment type="caution">
    <text evidence="1">The sequence shown here is derived from an EMBL/GenBank/DDBJ whole genome shotgun (WGS) entry which is preliminary data.</text>
</comment>
<dbReference type="EMBL" id="AMZH03004406">
    <property type="protein sequence ID" value="RRT69240.1"/>
    <property type="molecule type" value="Genomic_DNA"/>
</dbReference>
<protein>
    <submittedName>
        <fullName evidence="1">Uncharacterized protein</fullName>
    </submittedName>
</protein>
<accession>A0A426ZZ44</accession>
<dbReference type="Proteomes" id="UP000287651">
    <property type="component" value="Unassembled WGS sequence"/>
</dbReference>
<evidence type="ECO:0000313" key="2">
    <source>
        <dbReference type="Proteomes" id="UP000287651"/>
    </source>
</evidence>
<gene>
    <name evidence="1" type="ORF">B296_00021272</name>
</gene>